<reference evidence="2" key="2">
    <citation type="journal article" date="2024" name="Plant">
        <title>Genomic evolution and insights into agronomic trait innovations of Sesamum species.</title>
        <authorList>
            <person name="Miao H."/>
            <person name="Wang L."/>
            <person name="Qu L."/>
            <person name="Liu H."/>
            <person name="Sun Y."/>
            <person name="Le M."/>
            <person name="Wang Q."/>
            <person name="Wei S."/>
            <person name="Zheng Y."/>
            <person name="Lin W."/>
            <person name="Duan Y."/>
            <person name="Cao H."/>
            <person name="Xiong S."/>
            <person name="Wang X."/>
            <person name="Wei L."/>
            <person name="Li C."/>
            <person name="Ma Q."/>
            <person name="Ju M."/>
            <person name="Zhao R."/>
            <person name="Li G."/>
            <person name="Mu C."/>
            <person name="Tian Q."/>
            <person name="Mei H."/>
            <person name="Zhang T."/>
            <person name="Gao T."/>
            <person name="Zhang H."/>
        </authorList>
    </citation>
    <scope>NUCLEOTIDE SEQUENCE</scope>
    <source>
        <strain evidence="2">KEN1</strain>
    </source>
</reference>
<name>A0AAW2WGB5_9LAMI</name>
<dbReference type="PANTHER" id="PTHR48475">
    <property type="entry name" value="RIBONUCLEASE H"/>
    <property type="match status" value="1"/>
</dbReference>
<dbReference type="GO" id="GO:0003676">
    <property type="term" value="F:nucleic acid binding"/>
    <property type="evidence" value="ECO:0007669"/>
    <property type="project" value="InterPro"/>
</dbReference>
<dbReference type="Gene3D" id="3.30.420.10">
    <property type="entry name" value="Ribonuclease H-like superfamily/Ribonuclease H"/>
    <property type="match status" value="1"/>
</dbReference>
<evidence type="ECO:0000313" key="2">
    <source>
        <dbReference type="EMBL" id="KAL0439215.1"/>
    </source>
</evidence>
<evidence type="ECO:0000259" key="1">
    <source>
        <dbReference type="Pfam" id="PF13456"/>
    </source>
</evidence>
<dbReference type="InterPro" id="IPR012337">
    <property type="entry name" value="RNaseH-like_sf"/>
</dbReference>
<dbReference type="AlphaFoldDB" id="A0AAW2WGB5"/>
<sequence>MDGTAISQGSAVGIVIASPQGEDMEFTIRFNFKASNNETEYEALAMSMRIVHEVGANHLIAYSDSKLIVKQLEGVYEATEDSMVQYLQQVPEPIIYLN</sequence>
<dbReference type="InterPro" id="IPR036397">
    <property type="entry name" value="RNaseH_sf"/>
</dbReference>
<dbReference type="SUPFAM" id="SSF53098">
    <property type="entry name" value="Ribonuclease H-like"/>
    <property type="match status" value="1"/>
</dbReference>
<dbReference type="PANTHER" id="PTHR48475:SF2">
    <property type="entry name" value="RIBONUCLEASE H"/>
    <property type="match status" value="1"/>
</dbReference>
<proteinExistence type="predicted"/>
<dbReference type="EMBL" id="JACGWN010000008">
    <property type="protein sequence ID" value="KAL0439215.1"/>
    <property type="molecule type" value="Genomic_DNA"/>
</dbReference>
<comment type="caution">
    <text evidence="2">The sequence shown here is derived from an EMBL/GenBank/DDBJ whole genome shotgun (WGS) entry which is preliminary data.</text>
</comment>
<organism evidence="2">
    <name type="scientific">Sesamum latifolium</name>
    <dbReference type="NCBI Taxonomy" id="2727402"/>
    <lineage>
        <taxon>Eukaryota</taxon>
        <taxon>Viridiplantae</taxon>
        <taxon>Streptophyta</taxon>
        <taxon>Embryophyta</taxon>
        <taxon>Tracheophyta</taxon>
        <taxon>Spermatophyta</taxon>
        <taxon>Magnoliopsida</taxon>
        <taxon>eudicotyledons</taxon>
        <taxon>Gunneridae</taxon>
        <taxon>Pentapetalae</taxon>
        <taxon>asterids</taxon>
        <taxon>lamiids</taxon>
        <taxon>Lamiales</taxon>
        <taxon>Pedaliaceae</taxon>
        <taxon>Sesamum</taxon>
    </lineage>
</organism>
<reference evidence="2" key="1">
    <citation type="submission" date="2020-06" db="EMBL/GenBank/DDBJ databases">
        <authorList>
            <person name="Li T."/>
            <person name="Hu X."/>
            <person name="Zhang T."/>
            <person name="Song X."/>
            <person name="Zhang H."/>
            <person name="Dai N."/>
            <person name="Sheng W."/>
            <person name="Hou X."/>
            <person name="Wei L."/>
        </authorList>
    </citation>
    <scope>NUCLEOTIDE SEQUENCE</scope>
    <source>
        <strain evidence="2">KEN1</strain>
        <tissue evidence="2">Leaf</tissue>
    </source>
</reference>
<accession>A0AAW2WGB5</accession>
<protein>
    <recommendedName>
        <fullName evidence="1">RNase H type-1 domain-containing protein</fullName>
    </recommendedName>
</protein>
<dbReference type="GO" id="GO:0004523">
    <property type="term" value="F:RNA-DNA hybrid ribonuclease activity"/>
    <property type="evidence" value="ECO:0007669"/>
    <property type="project" value="InterPro"/>
</dbReference>
<dbReference type="Pfam" id="PF13456">
    <property type="entry name" value="RVT_3"/>
    <property type="match status" value="1"/>
</dbReference>
<gene>
    <name evidence="2" type="ORF">Slati_2404500</name>
</gene>
<dbReference type="InterPro" id="IPR002156">
    <property type="entry name" value="RNaseH_domain"/>
</dbReference>
<feature type="domain" description="RNase H type-1" evidence="1">
    <location>
        <begin position="6"/>
        <end position="90"/>
    </location>
</feature>